<proteinExistence type="predicted"/>
<keyword evidence="2" id="KW-1185">Reference proteome</keyword>
<evidence type="ECO:0000313" key="2">
    <source>
        <dbReference type="Proteomes" id="UP001497457"/>
    </source>
</evidence>
<protein>
    <submittedName>
        <fullName evidence="1">Uncharacterized protein</fullName>
    </submittedName>
</protein>
<gene>
    <name evidence="1" type="ORF">URODEC1_LOCUS21844</name>
</gene>
<reference evidence="1 2" key="2">
    <citation type="submission" date="2024-10" db="EMBL/GenBank/DDBJ databases">
        <authorList>
            <person name="Ryan C."/>
        </authorList>
    </citation>
    <scope>NUCLEOTIDE SEQUENCE [LARGE SCALE GENOMIC DNA]</scope>
</reference>
<dbReference type="AlphaFoldDB" id="A0ABC8XB42"/>
<evidence type="ECO:0000313" key="1">
    <source>
        <dbReference type="EMBL" id="CAL4922667.1"/>
    </source>
</evidence>
<reference evidence="2" key="1">
    <citation type="submission" date="2024-06" db="EMBL/GenBank/DDBJ databases">
        <authorList>
            <person name="Ryan C."/>
        </authorList>
    </citation>
    <scope>NUCLEOTIDE SEQUENCE [LARGE SCALE GENOMIC DNA]</scope>
</reference>
<accession>A0ABC8XB42</accession>
<sequence>MQRTARERMAVWAERGEQARKHGYTKPLPPFEILDHTDLFERAWGWDTILPYHSSYPLTLYKKYLMDYYLHNTAAGNSNNLHGDRNGSGLASLADSCIKMESHLKHQWESRAKEFSDEIEVSLLSDKIVNCARQMTNVMESEFPAAAIALKCITKEAELMVEWLIAGTSVAAAYIVVSNKIRQCALSFMTSKHPEYVAPAAAMMGITKEAKLMCELLRKKCKSDRGDDLMNDLIRDRTLTAMLSICQERSAAEEPTGDNAAEKVISGESDVKFCSEEPVKNVILEAGKENQNTKIEDMLEIPFSALGGKADHEADGKGSKSAGKHKKKWNWKACVIGLKRGRVKTAAS</sequence>
<dbReference type="Proteomes" id="UP001497457">
    <property type="component" value="Chromosome 14rd"/>
</dbReference>
<organism evidence="1 2">
    <name type="scientific">Urochloa decumbens</name>
    <dbReference type="NCBI Taxonomy" id="240449"/>
    <lineage>
        <taxon>Eukaryota</taxon>
        <taxon>Viridiplantae</taxon>
        <taxon>Streptophyta</taxon>
        <taxon>Embryophyta</taxon>
        <taxon>Tracheophyta</taxon>
        <taxon>Spermatophyta</taxon>
        <taxon>Magnoliopsida</taxon>
        <taxon>Liliopsida</taxon>
        <taxon>Poales</taxon>
        <taxon>Poaceae</taxon>
        <taxon>PACMAD clade</taxon>
        <taxon>Panicoideae</taxon>
        <taxon>Panicodae</taxon>
        <taxon>Paniceae</taxon>
        <taxon>Melinidinae</taxon>
        <taxon>Urochloa</taxon>
    </lineage>
</organism>
<name>A0ABC8XB42_9POAL</name>
<dbReference type="EMBL" id="OZ075124">
    <property type="protein sequence ID" value="CAL4922667.1"/>
    <property type="molecule type" value="Genomic_DNA"/>
</dbReference>